<protein>
    <submittedName>
        <fullName evidence="2">(apollo) hypothetical protein</fullName>
    </submittedName>
</protein>
<feature type="compositionally biased region" description="Basic residues" evidence="1">
    <location>
        <begin position="36"/>
        <end position="45"/>
    </location>
</feature>
<evidence type="ECO:0000256" key="1">
    <source>
        <dbReference type="SAM" id="MobiDB-lite"/>
    </source>
</evidence>
<comment type="caution">
    <text evidence="2">The sequence shown here is derived from an EMBL/GenBank/DDBJ whole genome shotgun (WGS) entry which is preliminary data.</text>
</comment>
<feature type="region of interest" description="Disordered" evidence="1">
    <location>
        <begin position="29"/>
        <end position="60"/>
    </location>
</feature>
<accession>A0A8S3Y603</accession>
<reference evidence="2" key="1">
    <citation type="submission" date="2021-04" db="EMBL/GenBank/DDBJ databases">
        <authorList>
            <person name="Tunstrom K."/>
        </authorList>
    </citation>
    <scope>NUCLEOTIDE SEQUENCE</scope>
</reference>
<keyword evidence="3" id="KW-1185">Reference proteome</keyword>
<dbReference type="AlphaFoldDB" id="A0A8S3Y603"/>
<feature type="compositionally biased region" description="Polar residues" evidence="1">
    <location>
        <begin position="47"/>
        <end position="58"/>
    </location>
</feature>
<sequence>MRWECDTAWIQHGCGTIAARIRTLAARQQRGDARSHAGHALHKRQLATYNQPPITSSPPAHHQLTINLAHPVHRTLLHNGSLE</sequence>
<gene>
    <name evidence="2" type="ORF">PAPOLLO_LOCUS26444</name>
</gene>
<proteinExistence type="predicted"/>
<dbReference type="EMBL" id="CAJQZP010001584">
    <property type="protein sequence ID" value="CAG5055734.1"/>
    <property type="molecule type" value="Genomic_DNA"/>
</dbReference>
<evidence type="ECO:0000313" key="2">
    <source>
        <dbReference type="EMBL" id="CAG5055734.1"/>
    </source>
</evidence>
<evidence type="ECO:0000313" key="3">
    <source>
        <dbReference type="Proteomes" id="UP000691718"/>
    </source>
</evidence>
<organism evidence="2 3">
    <name type="scientific">Parnassius apollo</name>
    <name type="common">Apollo butterfly</name>
    <name type="synonym">Papilio apollo</name>
    <dbReference type="NCBI Taxonomy" id="110799"/>
    <lineage>
        <taxon>Eukaryota</taxon>
        <taxon>Metazoa</taxon>
        <taxon>Ecdysozoa</taxon>
        <taxon>Arthropoda</taxon>
        <taxon>Hexapoda</taxon>
        <taxon>Insecta</taxon>
        <taxon>Pterygota</taxon>
        <taxon>Neoptera</taxon>
        <taxon>Endopterygota</taxon>
        <taxon>Lepidoptera</taxon>
        <taxon>Glossata</taxon>
        <taxon>Ditrysia</taxon>
        <taxon>Papilionoidea</taxon>
        <taxon>Papilionidae</taxon>
        <taxon>Parnassiinae</taxon>
        <taxon>Parnassini</taxon>
        <taxon>Parnassius</taxon>
        <taxon>Parnassius</taxon>
    </lineage>
</organism>
<dbReference type="Proteomes" id="UP000691718">
    <property type="component" value="Unassembled WGS sequence"/>
</dbReference>
<name>A0A8S3Y603_PARAO</name>